<evidence type="ECO:0000313" key="2">
    <source>
        <dbReference type="Proteomes" id="UP000828390"/>
    </source>
</evidence>
<sequence>MSLLCLRSSKCGSNKLTQHSIHLQYEQTRHTAGAGEHLTQEIMALQTLVNFLHKDFRRTM</sequence>
<organism evidence="1 2">
    <name type="scientific">Dreissena polymorpha</name>
    <name type="common">Zebra mussel</name>
    <name type="synonym">Mytilus polymorpha</name>
    <dbReference type="NCBI Taxonomy" id="45954"/>
    <lineage>
        <taxon>Eukaryota</taxon>
        <taxon>Metazoa</taxon>
        <taxon>Spiralia</taxon>
        <taxon>Lophotrochozoa</taxon>
        <taxon>Mollusca</taxon>
        <taxon>Bivalvia</taxon>
        <taxon>Autobranchia</taxon>
        <taxon>Heteroconchia</taxon>
        <taxon>Euheterodonta</taxon>
        <taxon>Imparidentia</taxon>
        <taxon>Neoheterodontei</taxon>
        <taxon>Myida</taxon>
        <taxon>Dreissenoidea</taxon>
        <taxon>Dreissenidae</taxon>
        <taxon>Dreissena</taxon>
    </lineage>
</organism>
<dbReference type="Proteomes" id="UP000828390">
    <property type="component" value="Unassembled WGS sequence"/>
</dbReference>
<accession>A0A9D4LXQ5</accession>
<name>A0A9D4LXQ5_DREPO</name>
<protein>
    <submittedName>
        <fullName evidence="1">Uncharacterized protein</fullName>
    </submittedName>
</protein>
<gene>
    <name evidence="1" type="ORF">DPMN_027787</name>
</gene>
<dbReference type="AlphaFoldDB" id="A0A9D4LXQ5"/>
<keyword evidence="2" id="KW-1185">Reference proteome</keyword>
<comment type="caution">
    <text evidence="1">The sequence shown here is derived from an EMBL/GenBank/DDBJ whole genome shotgun (WGS) entry which is preliminary data.</text>
</comment>
<dbReference type="EMBL" id="JAIWYP010000002">
    <property type="protein sequence ID" value="KAH3864761.1"/>
    <property type="molecule type" value="Genomic_DNA"/>
</dbReference>
<reference evidence="1" key="2">
    <citation type="submission" date="2020-11" db="EMBL/GenBank/DDBJ databases">
        <authorList>
            <person name="McCartney M.A."/>
            <person name="Auch B."/>
            <person name="Kono T."/>
            <person name="Mallez S."/>
            <person name="Becker A."/>
            <person name="Gohl D.M."/>
            <person name="Silverstein K.A.T."/>
            <person name="Koren S."/>
            <person name="Bechman K.B."/>
            <person name="Herman A."/>
            <person name="Abrahante J.E."/>
            <person name="Garbe J."/>
        </authorList>
    </citation>
    <scope>NUCLEOTIDE SEQUENCE</scope>
    <source>
        <strain evidence="1">Duluth1</strain>
        <tissue evidence="1">Whole animal</tissue>
    </source>
</reference>
<reference evidence="1" key="1">
    <citation type="journal article" date="2019" name="bioRxiv">
        <title>The Genome of the Zebra Mussel, Dreissena polymorpha: A Resource for Invasive Species Research.</title>
        <authorList>
            <person name="McCartney M.A."/>
            <person name="Auch B."/>
            <person name="Kono T."/>
            <person name="Mallez S."/>
            <person name="Zhang Y."/>
            <person name="Obille A."/>
            <person name="Becker A."/>
            <person name="Abrahante J.E."/>
            <person name="Garbe J."/>
            <person name="Badalamenti J.P."/>
            <person name="Herman A."/>
            <person name="Mangelson H."/>
            <person name="Liachko I."/>
            <person name="Sullivan S."/>
            <person name="Sone E.D."/>
            <person name="Koren S."/>
            <person name="Silverstein K.A.T."/>
            <person name="Beckman K.B."/>
            <person name="Gohl D.M."/>
        </authorList>
    </citation>
    <scope>NUCLEOTIDE SEQUENCE</scope>
    <source>
        <strain evidence="1">Duluth1</strain>
        <tissue evidence="1">Whole animal</tissue>
    </source>
</reference>
<proteinExistence type="predicted"/>
<evidence type="ECO:0000313" key="1">
    <source>
        <dbReference type="EMBL" id="KAH3864761.1"/>
    </source>
</evidence>